<dbReference type="EMBL" id="BAAFST010000432">
    <property type="protein sequence ID" value="GAB1303415.1"/>
    <property type="molecule type" value="Genomic_DNA"/>
</dbReference>
<proteinExistence type="predicted"/>
<dbReference type="InterPro" id="IPR012674">
    <property type="entry name" value="Calycin"/>
</dbReference>
<evidence type="ECO:0000313" key="2">
    <source>
        <dbReference type="Proteomes" id="UP001623349"/>
    </source>
</evidence>
<dbReference type="SUPFAM" id="SSF50814">
    <property type="entry name" value="Lipocalins"/>
    <property type="match status" value="1"/>
</dbReference>
<protein>
    <submittedName>
        <fullName evidence="1">Uncharacterized protein</fullName>
    </submittedName>
</protein>
<comment type="caution">
    <text evidence="1">The sequence shown here is derived from an EMBL/GenBank/DDBJ whole genome shotgun (WGS) entry which is preliminary data.</text>
</comment>
<name>A0ABQ0FWA4_APOSI</name>
<reference evidence="1 2" key="1">
    <citation type="submission" date="2024-08" db="EMBL/GenBank/DDBJ databases">
        <title>The draft genome of Apodemus speciosus.</title>
        <authorList>
            <person name="Nabeshima K."/>
            <person name="Suzuki S."/>
            <person name="Onuma M."/>
        </authorList>
    </citation>
    <scope>NUCLEOTIDE SEQUENCE [LARGE SCALE GENOMIC DNA]</scope>
    <source>
        <strain evidence="1">IB14-021</strain>
    </source>
</reference>
<accession>A0ABQ0FWA4</accession>
<evidence type="ECO:0000313" key="1">
    <source>
        <dbReference type="EMBL" id="GAB1303415.1"/>
    </source>
</evidence>
<organism evidence="1 2">
    <name type="scientific">Apodemus speciosus</name>
    <name type="common">Large Japanese field mouse</name>
    <dbReference type="NCBI Taxonomy" id="105296"/>
    <lineage>
        <taxon>Eukaryota</taxon>
        <taxon>Metazoa</taxon>
        <taxon>Chordata</taxon>
        <taxon>Craniata</taxon>
        <taxon>Vertebrata</taxon>
        <taxon>Euteleostomi</taxon>
        <taxon>Mammalia</taxon>
        <taxon>Eutheria</taxon>
        <taxon>Euarchontoglires</taxon>
        <taxon>Glires</taxon>
        <taxon>Rodentia</taxon>
        <taxon>Myomorpha</taxon>
        <taxon>Muroidea</taxon>
        <taxon>Muridae</taxon>
        <taxon>Murinae</taxon>
        <taxon>Apodemus</taxon>
    </lineage>
</organism>
<sequence length="133" mass="15674">MYENFIYYIFQTKVYKDMDPKDSVIAEWIVENPNYHFPDILSYIYQDGYRINVYTNEQRRVIRVTVALCDAKGTNLTEEMRKEYINLTKMQEIPIENIKNIYVTGVSFMVAEGSVKPWKGGRKTAVLLSFDAY</sequence>
<gene>
    <name evidence="1" type="ORF">APTSU1_001866300</name>
</gene>
<dbReference type="Proteomes" id="UP001623349">
    <property type="component" value="Unassembled WGS sequence"/>
</dbReference>
<keyword evidence="2" id="KW-1185">Reference proteome</keyword>